<comment type="subcellular location">
    <subcellularLocation>
        <location evidence="1">Membrane</location>
        <topology evidence="1">Multi-pass membrane protein</topology>
    </subcellularLocation>
</comment>
<evidence type="ECO:0000256" key="4">
    <source>
        <dbReference type="ARBA" id="ARBA00022692"/>
    </source>
</evidence>
<feature type="transmembrane region" description="Helical" evidence="16">
    <location>
        <begin position="190"/>
        <end position="209"/>
    </location>
</feature>
<dbReference type="GO" id="GO:0008360">
    <property type="term" value="P:regulation of cell shape"/>
    <property type="evidence" value="ECO:0007669"/>
    <property type="project" value="UniProtKB-KW"/>
</dbReference>
<keyword evidence="4 16" id="KW-0812">Transmembrane</keyword>
<dbReference type="GO" id="GO:0015648">
    <property type="term" value="F:lipid-linked peptidoglycan transporter activity"/>
    <property type="evidence" value="ECO:0007669"/>
    <property type="project" value="TreeGrafter"/>
</dbReference>
<evidence type="ECO:0000256" key="15">
    <source>
        <dbReference type="ARBA" id="ARBA00049902"/>
    </source>
</evidence>
<dbReference type="EC" id="2.4.99.28" evidence="14"/>
<dbReference type="Pfam" id="PF01098">
    <property type="entry name" value="FTSW_RODA_SPOVE"/>
    <property type="match status" value="2"/>
</dbReference>
<dbReference type="PANTHER" id="PTHR30474">
    <property type="entry name" value="CELL CYCLE PROTEIN"/>
    <property type="match status" value="1"/>
</dbReference>
<evidence type="ECO:0000256" key="10">
    <source>
        <dbReference type="ARBA" id="ARBA00033270"/>
    </source>
</evidence>
<accession>A0AB33IWL9</accession>
<evidence type="ECO:0000256" key="1">
    <source>
        <dbReference type="ARBA" id="ARBA00004141"/>
    </source>
</evidence>
<proteinExistence type="inferred from homology"/>
<feature type="transmembrane region" description="Helical" evidence="16">
    <location>
        <begin position="49"/>
        <end position="68"/>
    </location>
</feature>
<organism evidence="17">
    <name type="scientific">Prevotella sp. GTC17254</name>
    <dbReference type="NCBI Taxonomy" id="3236794"/>
    <lineage>
        <taxon>Bacteria</taxon>
        <taxon>Pseudomonadati</taxon>
        <taxon>Bacteroidota</taxon>
        <taxon>Bacteroidia</taxon>
        <taxon>Bacteroidales</taxon>
        <taxon>Prevotellaceae</taxon>
        <taxon>Prevotella</taxon>
    </lineage>
</organism>
<keyword evidence="2" id="KW-0328">Glycosyltransferase</keyword>
<evidence type="ECO:0000313" key="17">
    <source>
        <dbReference type="EMBL" id="BFO73989.1"/>
    </source>
</evidence>
<keyword evidence="6" id="KW-0573">Peptidoglycan synthesis</keyword>
<evidence type="ECO:0000256" key="7">
    <source>
        <dbReference type="ARBA" id="ARBA00022989"/>
    </source>
</evidence>
<keyword evidence="7 16" id="KW-1133">Transmembrane helix</keyword>
<feature type="transmembrane region" description="Helical" evidence="16">
    <location>
        <begin position="345"/>
        <end position="374"/>
    </location>
</feature>
<keyword evidence="8 16" id="KW-0472">Membrane</keyword>
<evidence type="ECO:0000256" key="14">
    <source>
        <dbReference type="ARBA" id="ARBA00044770"/>
    </source>
</evidence>
<evidence type="ECO:0000256" key="12">
    <source>
        <dbReference type="ARBA" id="ARBA00041185"/>
    </source>
</evidence>
<dbReference type="InterPro" id="IPR001182">
    <property type="entry name" value="FtsW/RodA"/>
</dbReference>
<keyword evidence="5" id="KW-0133">Cell shape</keyword>
<evidence type="ECO:0000256" key="11">
    <source>
        <dbReference type="ARBA" id="ARBA00038053"/>
    </source>
</evidence>
<keyword evidence="3" id="KW-0808">Transferase</keyword>
<comment type="catalytic activity">
    <reaction evidence="15">
        <text>[GlcNAc-(1-&gt;4)-Mur2Ac(oyl-L-Ala-gamma-D-Glu-L-Lys-D-Ala-D-Ala)](n)-di-trans,octa-cis-undecaprenyl diphosphate + beta-D-GlcNAc-(1-&gt;4)-Mur2Ac(oyl-L-Ala-gamma-D-Glu-L-Lys-D-Ala-D-Ala)-di-trans,octa-cis-undecaprenyl diphosphate = [GlcNAc-(1-&gt;4)-Mur2Ac(oyl-L-Ala-gamma-D-Glu-L-Lys-D-Ala-D-Ala)](n+1)-di-trans,octa-cis-undecaprenyl diphosphate + di-trans,octa-cis-undecaprenyl diphosphate + H(+)</text>
        <dbReference type="Rhea" id="RHEA:23708"/>
        <dbReference type="Rhea" id="RHEA-COMP:9602"/>
        <dbReference type="Rhea" id="RHEA-COMP:9603"/>
        <dbReference type="ChEBI" id="CHEBI:15378"/>
        <dbReference type="ChEBI" id="CHEBI:58405"/>
        <dbReference type="ChEBI" id="CHEBI:60033"/>
        <dbReference type="ChEBI" id="CHEBI:78435"/>
        <dbReference type="EC" id="2.4.99.28"/>
    </reaction>
</comment>
<evidence type="ECO:0000256" key="16">
    <source>
        <dbReference type="SAM" id="Phobius"/>
    </source>
</evidence>
<dbReference type="EMBL" id="AP035786">
    <property type="protein sequence ID" value="BFO73989.1"/>
    <property type="molecule type" value="Genomic_DNA"/>
</dbReference>
<gene>
    <name evidence="17" type="ORF">GTC17254_15860</name>
</gene>
<evidence type="ECO:0000256" key="5">
    <source>
        <dbReference type="ARBA" id="ARBA00022960"/>
    </source>
</evidence>
<feature type="transmembrane region" description="Helical" evidence="16">
    <location>
        <begin position="386"/>
        <end position="403"/>
    </location>
</feature>
<feature type="transmembrane region" description="Helical" evidence="16">
    <location>
        <begin position="75"/>
        <end position="97"/>
    </location>
</feature>
<name>A0AB33IWL9_9BACT</name>
<feature type="transmembrane region" description="Helical" evidence="16">
    <location>
        <begin position="14"/>
        <end position="37"/>
    </location>
</feature>
<feature type="transmembrane region" description="Helical" evidence="16">
    <location>
        <begin position="307"/>
        <end position="333"/>
    </location>
</feature>
<evidence type="ECO:0000256" key="2">
    <source>
        <dbReference type="ARBA" id="ARBA00022676"/>
    </source>
</evidence>
<dbReference type="AlphaFoldDB" id="A0AB33IWL9"/>
<dbReference type="GO" id="GO:0032153">
    <property type="term" value="C:cell division site"/>
    <property type="evidence" value="ECO:0007669"/>
    <property type="project" value="TreeGrafter"/>
</dbReference>
<sequence>MDKKLANIFKGDKVIWMIFFFLCVISIVEVFSASSSLTYKGGSYWTPMIKHMAILLMGFFFMLVTLNIKCKYFKILTPFLLGFSLLTLLWVIIAGQSTNGAQRWIGFLGMQFQPSEIAKGALVLATAQILSAMQTPTGADKNAFKYILIVCLFIVPFIMVENLSTAALICLVIFMMMVIGRIPMPQLGKLLGVTTLSIVGVFALVMILGHDKAAENPKKTLTEQVEPAEEEKSEPGMLSKIFHRADTWKSRIMKFSDNKEIKPSEVDLDKDAQVAHANIAVASSNIIGKGPGNSEERDFLSQAFSDFIFAIIIEEMGIAGAIFVAALYIFLLFRTGYIANRCENNFPAFLAMGLALLLVSQALFNMCVAVGLAPVTGQPLPLVSKGGTSSIINCVYLGAILSVSRSATKKKGAIDEHNALKTAPTA</sequence>
<evidence type="ECO:0000256" key="3">
    <source>
        <dbReference type="ARBA" id="ARBA00022679"/>
    </source>
</evidence>
<comment type="similarity">
    <text evidence="11">Belongs to the SEDS family. FtsW subfamily.</text>
</comment>
<evidence type="ECO:0000256" key="13">
    <source>
        <dbReference type="ARBA" id="ARBA00041418"/>
    </source>
</evidence>
<dbReference type="GO" id="GO:0009252">
    <property type="term" value="P:peptidoglycan biosynthetic process"/>
    <property type="evidence" value="ECO:0007669"/>
    <property type="project" value="UniProtKB-KW"/>
</dbReference>
<protein>
    <recommendedName>
        <fullName evidence="12">Probable peptidoglycan glycosyltransferase FtsW</fullName>
        <ecNumber evidence="14">2.4.99.28</ecNumber>
    </recommendedName>
    <alternativeName>
        <fullName evidence="13">Cell division protein FtsW</fullName>
    </alternativeName>
    <alternativeName>
        <fullName evidence="10">Cell wall polymerase</fullName>
    </alternativeName>
    <alternativeName>
        <fullName evidence="9">Peptidoglycan polymerase</fullName>
    </alternativeName>
</protein>
<reference evidence="17" key="1">
    <citation type="submission" date="2024-07" db="EMBL/GenBank/DDBJ databases">
        <title>Complete genome sequence of Prevotella sp. YM-2024 GTC17254.</title>
        <authorList>
            <person name="Hayashi M."/>
            <person name="Muto Y."/>
            <person name="Tanaka K."/>
            <person name="Niwa H."/>
        </authorList>
    </citation>
    <scope>NUCLEOTIDE SEQUENCE</scope>
    <source>
        <strain evidence="17">GTC17254</strain>
    </source>
</reference>
<dbReference type="PANTHER" id="PTHR30474:SF2">
    <property type="entry name" value="PEPTIDOGLYCAN GLYCOSYLTRANSFERASE FTSW-RELATED"/>
    <property type="match status" value="1"/>
</dbReference>
<dbReference type="GO" id="GO:0008955">
    <property type="term" value="F:peptidoglycan glycosyltransferase activity"/>
    <property type="evidence" value="ECO:0007669"/>
    <property type="project" value="UniProtKB-EC"/>
</dbReference>
<evidence type="ECO:0000256" key="9">
    <source>
        <dbReference type="ARBA" id="ARBA00032370"/>
    </source>
</evidence>
<dbReference type="GO" id="GO:0005886">
    <property type="term" value="C:plasma membrane"/>
    <property type="evidence" value="ECO:0007669"/>
    <property type="project" value="TreeGrafter"/>
</dbReference>
<evidence type="ECO:0000256" key="6">
    <source>
        <dbReference type="ARBA" id="ARBA00022984"/>
    </source>
</evidence>
<feature type="transmembrane region" description="Helical" evidence="16">
    <location>
        <begin position="143"/>
        <end position="160"/>
    </location>
</feature>
<dbReference type="GO" id="GO:0051301">
    <property type="term" value="P:cell division"/>
    <property type="evidence" value="ECO:0007669"/>
    <property type="project" value="InterPro"/>
</dbReference>
<evidence type="ECO:0000256" key="8">
    <source>
        <dbReference type="ARBA" id="ARBA00023136"/>
    </source>
</evidence>